<proteinExistence type="predicted"/>
<name>A0AAW2F185_9HYME</name>
<gene>
    <name evidence="1" type="ORF">PUN28_014337</name>
</gene>
<dbReference type="Proteomes" id="UP001430953">
    <property type="component" value="Unassembled WGS sequence"/>
</dbReference>
<accession>A0AAW2F185</accession>
<keyword evidence="2" id="KW-1185">Reference proteome</keyword>
<evidence type="ECO:0000313" key="1">
    <source>
        <dbReference type="EMBL" id="KAL0109172.1"/>
    </source>
</evidence>
<dbReference type="AlphaFoldDB" id="A0AAW2F185"/>
<organism evidence="1 2">
    <name type="scientific">Cardiocondyla obscurior</name>
    <dbReference type="NCBI Taxonomy" id="286306"/>
    <lineage>
        <taxon>Eukaryota</taxon>
        <taxon>Metazoa</taxon>
        <taxon>Ecdysozoa</taxon>
        <taxon>Arthropoda</taxon>
        <taxon>Hexapoda</taxon>
        <taxon>Insecta</taxon>
        <taxon>Pterygota</taxon>
        <taxon>Neoptera</taxon>
        <taxon>Endopterygota</taxon>
        <taxon>Hymenoptera</taxon>
        <taxon>Apocrita</taxon>
        <taxon>Aculeata</taxon>
        <taxon>Formicoidea</taxon>
        <taxon>Formicidae</taxon>
        <taxon>Myrmicinae</taxon>
        <taxon>Cardiocondyla</taxon>
    </lineage>
</organism>
<comment type="caution">
    <text evidence="1">The sequence shown here is derived from an EMBL/GenBank/DDBJ whole genome shotgun (WGS) entry which is preliminary data.</text>
</comment>
<evidence type="ECO:0000313" key="2">
    <source>
        <dbReference type="Proteomes" id="UP001430953"/>
    </source>
</evidence>
<sequence>MVCFEHIERGTTYADEIIDRARYNNTAPANGVWSSSSFSTFPSPLRSLGRSHWPPSLASRAFALFCDARTSFARKEIHEERKSEGERKKDIMRAGERYYARYMRSARVLVYAIV</sequence>
<protein>
    <submittedName>
        <fullName evidence="1">Uncharacterized protein</fullName>
    </submittedName>
</protein>
<reference evidence="1 2" key="1">
    <citation type="submission" date="2023-03" db="EMBL/GenBank/DDBJ databases">
        <title>High recombination rates correlate with genetic variation in Cardiocondyla obscurior ants.</title>
        <authorList>
            <person name="Errbii M."/>
        </authorList>
    </citation>
    <scope>NUCLEOTIDE SEQUENCE [LARGE SCALE GENOMIC DNA]</scope>
    <source>
        <strain evidence="1">Alpha-2009</strain>
        <tissue evidence="1">Whole body</tissue>
    </source>
</reference>
<dbReference type="EMBL" id="JADYXP020000015">
    <property type="protein sequence ID" value="KAL0109172.1"/>
    <property type="molecule type" value="Genomic_DNA"/>
</dbReference>